<feature type="region of interest" description="Disordered" evidence="1">
    <location>
        <begin position="379"/>
        <end position="436"/>
    </location>
</feature>
<feature type="compositionally biased region" description="Polar residues" evidence="1">
    <location>
        <begin position="227"/>
        <end position="238"/>
    </location>
</feature>
<feature type="compositionally biased region" description="Low complexity" evidence="1">
    <location>
        <begin position="15"/>
        <end position="26"/>
    </location>
</feature>
<feature type="compositionally biased region" description="Polar residues" evidence="1">
    <location>
        <begin position="48"/>
        <end position="58"/>
    </location>
</feature>
<feature type="region of interest" description="Disordered" evidence="1">
    <location>
        <begin position="1"/>
        <end position="114"/>
    </location>
</feature>
<name>A0AAV9JI87_9PEZI</name>
<dbReference type="EMBL" id="JAVFHQ010000022">
    <property type="protein sequence ID" value="KAK4544968.1"/>
    <property type="molecule type" value="Genomic_DNA"/>
</dbReference>
<feature type="compositionally biased region" description="Basic and acidic residues" evidence="1">
    <location>
        <begin position="408"/>
        <end position="431"/>
    </location>
</feature>
<feature type="compositionally biased region" description="Basic residues" evidence="1">
    <location>
        <begin position="145"/>
        <end position="158"/>
    </location>
</feature>
<dbReference type="AlphaFoldDB" id="A0AAV9JI87"/>
<comment type="caution">
    <text evidence="2">The sequence shown here is derived from an EMBL/GenBank/DDBJ whole genome shotgun (WGS) entry which is preliminary data.</text>
</comment>
<accession>A0AAV9JI87</accession>
<feature type="region of interest" description="Disordered" evidence="1">
    <location>
        <begin position="220"/>
        <end position="275"/>
    </location>
</feature>
<reference evidence="2 3" key="1">
    <citation type="submission" date="2021-11" db="EMBL/GenBank/DDBJ databases">
        <title>Black yeast isolated from Biological Soil Crust.</title>
        <authorList>
            <person name="Kurbessoian T."/>
        </authorList>
    </citation>
    <scope>NUCLEOTIDE SEQUENCE [LARGE SCALE GENOMIC DNA]</scope>
    <source>
        <strain evidence="2 3">CCFEE 5522</strain>
    </source>
</reference>
<dbReference type="Proteomes" id="UP001324427">
    <property type="component" value="Unassembled WGS sequence"/>
</dbReference>
<evidence type="ECO:0000256" key="1">
    <source>
        <dbReference type="SAM" id="MobiDB-lite"/>
    </source>
</evidence>
<feature type="region of interest" description="Disordered" evidence="1">
    <location>
        <begin position="142"/>
        <end position="180"/>
    </location>
</feature>
<feature type="region of interest" description="Disordered" evidence="1">
    <location>
        <begin position="454"/>
        <end position="523"/>
    </location>
</feature>
<organism evidence="2 3">
    <name type="scientific">Oleoguttula mirabilis</name>
    <dbReference type="NCBI Taxonomy" id="1507867"/>
    <lineage>
        <taxon>Eukaryota</taxon>
        <taxon>Fungi</taxon>
        <taxon>Dikarya</taxon>
        <taxon>Ascomycota</taxon>
        <taxon>Pezizomycotina</taxon>
        <taxon>Dothideomycetes</taxon>
        <taxon>Dothideomycetidae</taxon>
        <taxon>Mycosphaerellales</taxon>
        <taxon>Teratosphaeriaceae</taxon>
        <taxon>Oleoguttula</taxon>
    </lineage>
</organism>
<feature type="compositionally biased region" description="Basic and acidic residues" evidence="1">
    <location>
        <begin position="494"/>
        <end position="506"/>
    </location>
</feature>
<evidence type="ECO:0000313" key="3">
    <source>
        <dbReference type="Proteomes" id="UP001324427"/>
    </source>
</evidence>
<keyword evidence="3" id="KW-1185">Reference proteome</keyword>
<gene>
    <name evidence="2" type="ORF">LTR36_003873</name>
</gene>
<proteinExistence type="predicted"/>
<sequence>MVPQPDSIAQQRCRALASQNASSSSLFIHEPAKRPSSASRGKGIVTYGKSSRPLSLTGKQFRVRADTYDIPSDDEERTDRAHALLQAAAQRNTDSSDSPLSDAESDAPAEVVEPTRVSRGLNRLDVLEAAASAAGLSRAVASSARSKKGTAKAVRKPGPKPVYPAETDARPVRASKSKRVAKGVANADSILPKAVTKKQAIPPARRLPVNELMLVASAPQYDDPLNPRSSAPGVQTQDPIRDLSGQPRRRSISSVSSDSGNDRPTSRAPLTVIRKRLKTPKFQHKVLKRKQSEQSFFWGPSAHVVKPGDGFDDTELHIDYRFPTRKQHKRKTRAPLSYNVLQLASGPLPDVFFECSTDELQLEPNGGPHHVSQQAWNWPVEKQNAPPVVSVQDSRRRSTDEVQLEPSGVEHRASRHGRGQEQPHTESERVSQRFSRRVSFSDKEQLIIAQLSSVSAPEREWSVSEDGDEDSLSAEDDEEPDEEVEKEVLQSGSRHREGPEEEKLLSDEELSANAALESEPPPVIPPVACAQHIVKEPRNAGVTLDFRKPAFPGAPRRSLARSRLIEVDEAIVDPPERVTIQASRIDTAAIAGAEDNFSVDITSHQPHHRRPRSILKKSTPVVPDSTCSTEHTVANTRRNSKRHHSMIDAEDSRYFAQAEDTLRSPDPAKHTIMRRRSSYFSDPYVQVADSERVILETSPEPPNFAEARQLTALRVSSESVYTSQSLPTVSRDLGALTRTVSREHGTLSQSIRRRPSLPFQSPTKVR</sequence>
<evidence type="ECO:0000313" key="2">
    <source>
        <dbReference type="EMBL" id="KAK4544968.1"/>
    </source>
</evidence>
<feature type="region of interest" description="Disordered" evidence="1">
    <location>
        <begin position="740"/>
        <end position="766"/>
    </location>
</feature>
<feature type="compositionally biased region" description="Acidic residues" evidence="1">
    <location>
        <begin position="463"/>
        <end position="485"/>
    </location>
</feature>
<protein>
    <submittedName>
        <fullName evidence="2">Uncharacterized protein</fullName>
    </submittedName>
</protein>